<evidence type="ECO:0000256" key="1">
    <source>
        <dbReference type="SAM" id="MobiDB-lite"/>
    </source>
</evidence>
<organism evidence="2">
    <name type="scientific">marine sediment metagenome</name>
    <dbReference type="NCBI Taxonomy" id="412755"/>
    <lineage>
        <taxon>unclassified sequences</taxon>
        <taxon>metagenomes</taxon>
        <taxon>ecological metagenomes</taxon>
    </lineage>
</organism>
<evidence type="ECO:0000313" key="2">
    <source>
        <dbReference type="EMBL" id="GAG81741.1"/>
    </source>
</evidence>
<gene>
    <name evidence="2" type="ORF">S01H4_28039</name>
</gene>
<dbReference type="EMBL" id="BART01013838">
    <property type="protein sequence ID" value="GAG81741.1"/>
    <property type="molecule type" value="Genomic_DNA"/>
</dbReference>
<comment type="caution">
    <text evidence="2">The sequence shown here is derived from an EMBL/GenBank/DDBJ whole genome shotgun (WGS) entry which is preliminary data.</text>
</comment>
<sequence length="32" mass="3521">GCQLIGGKDGKNKVPYPPKADRHKTSWGFYGD</sequence>
<dbReference type="AlphaFoldDB" id="X1CBR7"/>
<reference evidence="2" key="1">
    <citation type="journal article" date="2014" name="Front. Microbiol.">
        <title>High frequency of phylogenetically diverse reductive dehalogenase-homologous genes in deep subseafloor sedimentary metagenomes.</title>
        <authorList>
            <person name="Kawai M."/>
            <person name="Futagami T."/>
            <person name="Toyoda A."/>
            <person name="Takaki Y."/>
            <person name="Nishi S."/>
            <person name="Hori S."/>
            <person name="Arai W."/>
            <person name="Tsubouchi T."/>
            <person name="Morono Y."/>
            <person name="Uchiyama I."/>
            <person name="Ito T."/>
            <person name="Fujiyama A."/>
            <person name="Inagaki F."/>
            <person name="Takami H."/>
        </authorList>
    </citation>
    <scope>NUCLEOTIDE SEQUENCE</scope>
    <source>
        <strain evidence="2">Expedition CK06-06</strain>
    </source>
</reference>
<protein>
    <submittedName>
        <fullName evidence="2">Uncharacterized protein</fullName>
    </submittedName>
</protein>
<proteinExistence type="predicted"/>
<feature type="region of interest" description="Disordered" evidence="1">
    <location>
        <begin position="1"/>
        <end position="32"/>
    </location>
</feature>
<name>X1CBR7_9ZZZZ</name>
<feature type="non-terminal residue" evidence="2">
    <location>
        <position position="1"/>
    </location>
</feature>
<accession>X1CBR7</accession>